<evidence type="ECO:0000313" key="3">
    <source>
        <dbReference type="Proteomes" id="UP000025748"/>
    </source>
</evidence>
<protein>
    <submittedName>
        <fullName evidence="2">Uncharacterized protein</fullName>
    </submittedName>
</protein>
<gene>
    <name evidence="2" type="ORF">L544_3262</name>
</gene>
<feature type="coiled-coil region" evidence="1">
    <location>
        <begin position="232"/>
        <end position="262"/>
    </location>
</feature>
<sequence length="266" mass="29941">MTNKFKTGQEIYSVDGQVAHYVGPAAMGGHVVQPCYEYDDHEPHFGDPEYWREVFDQPPARRLAQEAARYDAMIAEKRAALRDIEEKTRTAEREQQDLLKRIKSRPDLHDLDLWLQGKVTHIVSLDYYSIKIGTVEEVLRETGREKQLRLLSLLADPSANRYWVGYSAYSDGSSNQTRCLLATSLEHAQERAAEYVAQEIRRNSTTDHSSLVISAHAQGVAVPTDLLAKAQAKAAAAKAERIQRAREQLARLQAELAAQVQQQGEA</sequence>
<reference evidence="2 3" key="1">
    <citation type="submission" date="2014-03" db="EMBL/GenBank/DDBJ databases">
        <title>Genome sequence of Bordetella hinzii.</title>
        <authorList>
            <person name="Register K."/>
            <person name="Harvill E."/>
            <person name="Goodfield L.L."/>
            <person name="Ivanov Y.V."/>
            <person name="Meyer J.A."/>
            <person name="Muse S.J."/>
            <person name="Jacobs N."/>
            <person name="Bendor L."/>
            <person name="Smallridge W.E."/>
            <person name="Brinkac L.M."/>
            <person name="Sanka R."/>
            <person name="Kim M."/>
            <person name="Losada L."/>
        </authorList>
    </citation>
    <scope>NUCLEOTIDE SEQUENCE [LARGE SCALE GENOMIC DNA]</scope>
    <source>
        <strain evidence="2 3">OH87 BAL007II</strain>
    </source>
</reference>
<comment type="caution">
    <text evidence="2">The sequence shown here is derived from an EMBL/GenBank/DDBJ whole genome shotgun (WGS) entry which is preliminary data.</text>
</comment>
<dbReference type="RefSeq" id="WP_032961311.1">
    <property type="nucleotide sequence ID" value="NZ_JHEM01000002.1"/>
</dbReference>
<name>A0ABR4R580_9BORD</name>
<organism evidence="2 3">
    <name type="scientific">Bordetella hinzii OH87 BAL007II</name>
    <dbReference type="NCBI Taxonomy" id="1331262"/>
    <lineage>
        <taxon>Bacteria</taxon>
        <taxon>Pseudomonadati</taxon>
        <taxon>Pseudomonadota</taxon>
        <taxon>Betaproteobacteria</taxon>
        <taxon>Burkholderiales</taxon>
        <taxon>Alcaligenaceae</taxon>
        <taxon>Bordetella</taxon>
    </lineage>
</organism>
<proteinExistence type="predicted"/>
<feature type="coiled-coil region" evidence="1">
    <location>
        <begin position="67"/>
        <end position="101"/>
    </location>
</feature>
<evidence type="ECO:0000256" key="1">
    <source>
        <dbReference type="SAM" id="Coils"/>
    </source>
</evidence>
<keyword evidence="3" id="KW-1185">Reference proteome</keyword>
<dbReference type="EMBL" id="JHEM01000002">
    <property type="protein sequence ID" value="KCB26124.1"/>
    <property type="molecule type" value="Genomic_DNA"/>
</dbReference>
<accession>A0ABR4R580</accession>
<keyword evidence="1" id="KW-0175">Coiled coil</keyword>
<evidence type="ECO:0000313" key="2">
    <source>
        <dbReference type="EMBL" id="KCB26124.1"/>
    </source>
</evidence>
<dbReference type="Proteomes" id="UP000025748">
    <property type="component" value="Unassembled WGS sequence"/>
</dbReference>